<evidence type="ECO:0000313" key="2">
    <source>
        <dbReference type="Proteomes" id="UP001205035"/>
    </source>
</evidence>
<proteinExistence type="predicted"/>
<dbReference type="AlphaFoldDB" id="A0AAJ1FGV4"/>
<dbReference type="Proteomes" id="UP001205035">
    <property type="component" value="Unassembled WGS sequence"/>
</dbReference>
<comment type="caution">
    <text evidence="1">The sequence shown here is derived from an EMBL/GenBank/DDBJ whole genome shotgun (WGS) entry which is preliminary data.</text>
</comment>
<dbReference type="EMBL" id="JANGBQ010000020">
    <property type="protein sequence ID" value="MCQ5083686.1"/>
    <property type="molecule type" value="Genomic_DNA"/>
</dbReference>
<name>A0AAJ1FGV4_9BACT</name>
<protein>
    <submittedName>
        <fullName evidence="1">Uncharacterized protein</fullName>
    </submittedName>
</protein>
<gene>
    <name evidence="1" type="ORF">NE651_12410</name>
</gene>
<dbReference type="RefSeq" id="WP_256166476.1">
    <property type="nucleotide sequence ID" value="NZ_JANGBQ010000020.1"/>
</dbReference>
<organism evidence="1 2">
    <name type="scientific">Alistipes onderdonkii</name>
    <dbReference type="NCBI Taxonomy" id="328813"/>
    <lineage>
        <taxon>Bacteria</taxon>
        <taxon>Pseudomonadati</taxon>
        <taxon>Bacteroidota</taxon>
        <taxon>Bacteroidia</taxon>
        <taxon>Bacteroidales</taxon>
        <taxon>Rikenellaceae</taxon>
        <taxon>Alistipes</taxon>
    </lineage>
</organism>
<sequence length="145" mass="14733">MSCNKIPAAVITPVLAAGAVASPYFVAVNISQRLCTPTCVGSTPVFDPKFSLKSVAQVGADQYMATIHVEGIIAYVPCNGGCNCTKQQPLSQDFTIPIQASSAPTVTIEAGAATNAVAAAPCQVCSRAFVSETPLAITVATSTPA</sequence>
<reference evidence="1" key="1">
    <citation type="submission" date="2022-06" db="EMBL/GenBank/DDBJ databases">
        <title>Isolation of gut microbiota from human fecal samples.</title>
        <authorList>
            <person name="Pamer E.G."/>
            <person name="Barat B."/>
            <person name="Waligurski E."/>
            <person name="Medina S."/>
            <person name="Paddock L."/>
            <person name="Mostad J."/>
        </authorList>
    </citation>
    <scope>NUCLEOTIDE SEQUENCE</scope>
    <source>
        <strain evidence="1">DFI.6.22</strain>
    </source>
</reference>
<evidence type="ECO:0000313" key="1">
    <source>
        <dbReference type="EMBL" id="MCQ5083686.1"/>
    </source>
</evidence>
<accession>A0AAJ1FGV4</accession>